<keyword evidence="3" id="KW-1185">Reference proteome</keyword>
<dbReference type="AlphaFoldDB" id="A0AAE2SB83"/>
<dbReference type="Proteomes" id="UP000634206">
    <property type="component" value="Unassembled WGS sequence"/>
</dbReference>
<comment type="caution">
    <text evidence="2">The sequence shown here is derived from an EMBL/GenBank/DDBJ whole genome shotgun (WGS) entry which is preliminary data.</text>
</comment>
<protein>
    <submittedName>
        <fullName evidence="2">YqgE/AlgH family protein</fullName>
    </submittedName>
</protein>
<comment type="similarity">
    <text evidence="1">Belongs to the UPF0301 (AlgH) family.</text>
</comment>
<proteinExistence type="inferred from homology"/>
<dbReference type="GO" id="GO:0005829">
    <property type="term" value="C:cytosol"/>
    <property type="evidence" value="ECO:0007669"/>
    <property type="project" value="TreeGrafter"/>
</dbReference>
<organism evidence="2 3">
    <name type="scientific">Oceaniferula flava</name>
    <dbReference type="NCBI Taxonomy" id="2800421"/>
    <lineage>
        <taxon>Bacteria</taxon>
        <taxon>Pseudomonadati</taxon>
        <taxon>Verrucomicrobiota</taxon>
        <taxon>Verrucomicrobiia</taxon>
        <taxon>Verrucomicrobiales</taxon>
        <taxon>Verrucomicrobiaceae</taxon>
        <taxon>Oceaniferula</taxon>
    </lineage>
</organism>
<evidence type="ECO:0000313" key="3">
    <source>
        <dbReference type="Proteomes" id="UP000634206"/>
    </source>
</evidence>
<name>A0AAE2SB83_9BACT</name>
<dbReference type="PANTHER" id="PTHR30327">
    <property type="entry name" value="UNCHARACTERIZED PROTEIN YQGE"/>
    <property type="match status" value="1"/>
</dbReference>
<sequence>MQNSPDSPIHLEGQLLIADPSLREGIFNKSVILLAEHSGEQGAYGLILNHPTGQTVGDLLNSEEFSVLSHIPVHLGGPVGQEHLTFVAFWIDSTNPDPMQQLRFATRISAQDAITRTQQPGTLVRAFTGYSGWTEGQLENELRHQSWIPTLPSADLLAHRHEKNLWGELLRNISPYHQILAEAPDDIYSN</sequence>
<reference evidence="2" key="1">
    <citation type="submission" date="2021-01" db="EMBL/GenBank/DDBJ databases">
        <title>Modified the classification status of verrucomicrobia.</title>
        <authorList>
            <person name="Feng X."/>
        </authorList>
    </citation>
    <scope>NUCLEOTIDE SEQUENCE</scope>
    <source>
        <strain evidence="2">5K15</strain>
    </source>
</reference>
<gene>
    <name evidence="2" type="ORF">JIN83_06885</name>
</gene>
<evidence type="ECO:0000256" key="1">
    <source>
        <dbReference type="ARBA" id="ARBA00009600"/>
    </source>
</evidence>
<dbReference type="SUPFAM" id="SSF143456">
    <property type="entry name" value="VC0467-like"/>
    <property type="match status" value="1"/>
</dbReference>
<accession>A0AAE2SB83</accession>
<dbReference type="Pfam" id="PF02622">
    <property type="entry name" value="DUF179"/>
    <property type="match status" value="1"/>
</dbReference>
<dbReference type="EMBL" id="JAENIG010000003">
    <property type="protein sequence ID" value="MBK1854678.1"/>
    <property type="molecule type" value="Genomic_DNA"/>
</dbReference>
<evidence type="ECO:0000313" key="2">
    <source>
        <dbReference type="EMBL" id="MBK1854678.1"/>
    </source>
</evidence>
<dbReference type="PANTHER" id="PTHR30327:SF1">
    <property type="entry name" value="UPF0301 PROTEIN YQGE"/>
    <property type="match status" value="1"/>
</dbReference>
<dbReference type="Gene3D" id="3.40.1740.10">
    <property type="entry name" value="VC0467-like"/>
    <property type="match status" value="1"/>
</dbReference>
<dbReference type="InterPro" id="IPR003774">
    <property type="entry name" value="AlgH-like"/>
</dbReference>
<dbReference type="RefSeq" id="WP_309489284.1">
    <property type="nucleotide sequence ID" value="NZ_JAENIG010000003.1"/>
</dbReference>